<feature type="binding site" evidence="4">
    <location>
        <position position="38"/>
    </location>
    <ligand>
        <name>S-adenosyl-L-methionine</name>
        <dbReference type="ChEBI" id="CHEBI:59789"/>
    </ligand>
</feature>
<reference evidence="5 7" key="1">
    <citation type="submission" date="2014-10" db="EMBL/GenBank/DDBJ databases">
        <title>Complete genome sequence of Parvimonas micra KCOM 1535 (= ChDC B708).</title>
        <authorList>
            <person name="Kook J.-K."/>
            <person name="Park S.-N."/>
            <person name="Lim Y.K."/>
            <person name="Roh H."/>
        </authorList>
    </citation>
    <scope>NUCLEOTIDE SEQUENCE [LARGE SCALE GENOMIC DNA]</scope>
    <source>
        <strain evidence="5">KCOM 1535</strain>
        <strain evidence="7">KCOM 1535 / ChDC B708</strain>
    </source>
</reference>
<dbReference type="Proteomes" id="UP000031386">
    <property type="component" value="Chromosome"/>
</dbReference>
<dbReference type="PROSITE" id="PS51682">
    <property type="entry name" value="SAM_OMT_I"/>
    <property type="match status" value="1"/>
</dbReference>
<organism evidence="5 7">
    <name type="scientific">Parvimonas micra</name>
    <dbReference type="NCBI Taxonomy" id="33033"/>
    <lineage>
        <taxon>Bacteria</taxon>
        <taxon>Bacillati</taxon>
        <taxon>Bacillota</taxon>
        <taxon>Tissierellia</taxon>
        <taxon>Tissierellales</taxon>
        <taxon>Peptoniphilaceae</taxon>
        <taxon>Parvimonas</taxon>
    </lineage>
</organism>
<keyword evidence="4" id="KW-0819">tRNA processing</keyword>
<keyword evidence="7" id="KW-1185">Reference proteome</keyword>
<keyword evidence="3 4" id="KW-0949">S-adenosyl-L-methionine</keyword>
<comment type="function">
    <text evidence="4">Catalyzes the methylation of 5-hydroxyuridine (ho5U) to form 5-methoxyuridine (mo5U) at position 34 in tRNAs.</text>
</comment>
<dbReference type="PANTHER" id="PTHR10509">
    <property type="entry name" value="O-METHYLTRANSFERASE-RELATED"/>
    <property type="match status" value="1"/>
</dbReference>
<dbReference type="Pfam" id="PF01596">
    <property type="entry name" value="Methyltransf_3"/>
    <property type="match status" value="1"/>
</dbReference>
<name>A0A0B4S0R4_9FIRM</name>
<dbReference type="GeneID" id="93384233"/>
<keyword evidence="4" id="KW-0479">Metal-binding</keyword>
<dbReference type="InterPro" id="IPR043675">
    <property type="entry name" value="TrmR_methyltr"/>
</dbReference>
<dbReference type="KEGG" id="pmic:NW74_03090"/>
<dbReference type="GO" id="GO:0008171">
    <property type="term" value="F:O-methyltransferase activity"/>
    <property type="evidence" value="ECO:0007669"/>
    <property type="project" value="InterPro"/>
</dbReference>
<evidence type="ECO:0000313" key="6">
    <source>
        <dbReference type="EMBL" id="MCZ7407704.1"/>
    </source>
</evidence>
<dbReference type="GO" id="GO:0016300">
    <property type="term" value="F:tRNA (uridine) methyltransferase activity"/>
    <property type="evidence" value="ECO:0007669"/>
    <property type="project" value="UniProtKB-UniRule"/>
</dbReference>
<feature type="binding site" evidence="4">
    <location>
        <position position="85"/>
    </location>
    <ligand>
        <name>S-adenosyl-L-methionine</name>
        <dbReference type="ChEBI" id="CHEBI:59789"/>
    </ligand>
</feature>
<dbReference type="SUPFAM" id="SSF53335">
    <property type="entry name" value="S-adenosyl-L-methionine-dependent methyltransferases"/>
    <property type="match status" value="1"/>
</dbReference>
<accession>A0A0B4S0R4</accession>
<dbReference type="Gene3D" id="3.40.50.150">
    <property type="entry name" value="Vaccinia Virus protein VP39"/>
    <property type="match status" value="1"/>
</dbReference>
<dbReference type="Proteomes" id="UP001141458">
    <property type="component" value="Unassembled WGS sequence"/>
</dbReference>
<dbReference type="CDD" id="cd02440">
    <property type="entry name" value="AdoMet_MTases"/>
    <property type="match status" value="1"/>
</dbReference>
<dbReference type="EC" id="2.1.1.-" evidence="4"/>
<comment type="subunit">
    <text evidence="4">Homodimer.</text>
</comment>
<feature type="binding site" evidence="4">
    <location>
        <position position="131"/>
    </location>
    <ligand>
        <name>Mg(2+)</name>
        <dbReference type="ChEBI" id="CHEBI:18420"/>
    </ligand>
</feature>
<dbReference type="OrthoDB" id="9799672at2"/>
<proteinExistence type="inferred from homology"/>
<feature type="binding site" evidence="4">
    <location>
        <position position="157"/>
    </location>
    <ligand>
        <name>Mg(2+)</name>
        <dbReference type="ChEBI" id="CHEBI:18420"/>
    </ligand>
</feature>
<evidence type="ECO:0000256" key="3">
    <source>
        <dbReference type="ARBA" id="ARBA00022691"/>
    </source>
</evidence>
<gene>
    <name evidence="4" type="primary">trmR</name>
    <name evidence="6" type="ORF">NND69_04890</name>
    <name evidence="5" type="ORF">NW74_03090</name>
</gene>
<feature type="binding site" evidence="4">
    <location>
        <position position="131"/>
    </location>
    <ligand>
        <name>S-adenosyl-L-methionine</name>
        <dbReference type="ChEBI" id="CHEBI:59789"/>
    </ligand>
</feature>
<evidence type="ECO:0000256" key="2">
    <source>
        <dbReference type="ARBA" id="ARBA00022679"/>
    </source>
</evidence>
<dbReference type="STRING" id="33033.NW74_03090"/>
<reference evidence="6" key="2">
    <citation type="submission" date="2022-07" db="EMBL/GenBank/DDBJ databases">
        <title>Parvimonas micra travels from the subgingival sulcus of the human oral cavity to the colorectal adenocarcinoma.</title>
        <authorList>
            <person name="Conde-Perez K."/>
            <person name="Buetas E."/>
            <person name="Aja-Macaya P."/>
            <person name="Martin-De Arribas E."/>
            <person name="Iglesias-Corras I."/>
            <person name="Trigo-Tasende N."/>
            <person name="Nasser-Ali M."/>
            <person name="Estevez L.S."/>
            <person name="Rumbo-Feal S."/>
            <person name="Otero-Alen B."/>
            <person name="Noguera J.F."/>
            <person name="Concha A."/>
            <person name="Pardinas-Lopez S."/>
            <person name="Carda-Dieguez M."/>
            <person name="Gomez-Randulfe I."/>
            <person name="Martinez-Lago N."/>
            <person name="Ladra S."/>
            <person name="Aparicio L.A."/>
            <person name="Bou G."/>
            <person name="Mira A."/>
            <person name="Vallejo J.A."/>
            <person name="Poza M."/>
        </authorList>
    </citation>
    <scope>NUCLEOTIDE SEQUENCE</scope>
    <source>
        <strain evidence="6">PM79KC-AC-4</strain>
    </source>
</reference>
<feature type="binding site" evidence="4">
    <location>
        <begin position="113"/>
        <end position="114"/>
    </location>
    <ligand>
        <name>S-adenosyl-L-methionine</name>
        <dbReference type="ChEBI" id="CHEBI:59789"/>
    </ligand>
</feature>
<protein>
    <recommendedName>
        <fullName evidence="4">tRNA 5-hydroxyuridine methyltransferase</fullName>
        <ecNumber evidence="4">2.1.1.-</ecNumber>
    </recommendedName>
    <alternativeName>
        <fullName evidence="4">ho5U methyltransferase</fullName>
    </alternativeName>
</protein>
<keyword evidence="2 4" id="KW-0808">Transferase</keyword>
<dbReference type="AlphaFoldDB" id="A0A0B4S0R4"/>
<dbReference type="GO" id="GO:0008757">
    <property type="term" value="F:S-adenosylmethionine-dependent methyltransferase activity"/>
    <property type="evidence" value="ECO:0007669"/>
    <property type="project" value="TreeGrafter"/>
</dbReference>
<feature type="binding site" evidence="4">
    <location>
        <position position="68"/>
    </location>
    <ligand>
        <name>S-adenosyl-L-methionine</name>
        <dbReference type="ChEBI" id="CHEBI:59789"/>
    </ligand>
</feature>
<feature type="binding site" evidence="4">
    <location>
        <position position="158"/>
    </location>
    <ligand>
        <name>Mg(2+)</name>
        <dbReference type="ChEBI" id="CHEBI:18420"/>
    </ligand>
</feature>
<dbReference type="InterPro" id="IPR050362">
    <property type="entry name" value="Cation-dep_OMT"/>
</dbReference>
<evidence type="ECO:0000256" key="1">
    <source>
        <dbReference type="ARBA" id="ARBA00022603"/>
    </source>
</evidence>
<comment type="catalytic activity">
    <reaction evidence="4">
        <text>5-hydroxyuridine(34) in tRNA + S-adenosyl-L-methionine = 5-methoxyuridine(34) in tRNA + S-adenosyl-L-homocysteine + H(+)</text>
        <dbReference type="Rhea" id="RHEA:60524"/>
        <dbReference type="Rhea" id="RHEA-COMP:13381"/>
        <dbReference type="Rhea" id="RHEA-COMP:15591"/>
        <dbReference type="ChEBI" id="CHEBI:15378"/>
        <dbReference type="ChEBI" id="CHEBI:57856"/>
        <dbReference type="ChEBI" id="CHEBI:59789"/>
        <dbReference type="ChEBI" id="CHEBI:136877"/>
        <dbReference type="ChEBI" id="CHEBI:143860"/>
    </reaction>
</comment>
<dbReference type="GO" id="GO:0000287">
    <property type="term" value="F:magnesium ion binding"/>
    <property type="evidence" value="ECO:0007669"/>
    <property type="project" value="UniProtKB-UniRule"/>
</dbReference>
<dbReference type="PANTHER" id="PTHR10509:SF14">
    <property type="entry name" value="CAFFEOYL-COA O-METHYLTRANSFERASE 3-RELATED"/>
    <property type="match status" value="1"/>
</dbReference>
<evidence type="ECO:0000313" key="5">
    <source>
        <dbReference type="EMBL" id="AIZ36393.1"/>
    </source>
</evidence>
<sequence length="212" mass="24440">MEIVANYVSEYIRSLEQSKEPILIEMEEYASINKVPIIEVEVARFLEFLVMLKKPKRILEIGTAIGYSSIIMNRAYPDSIITTIEIDEKNFLKAKEFIKRAGCEKNIDLIYADANDALDFITDEYDMIFMDAAKGQYISFFEKSIERLNHGGILVSDNILFRGLVAKEKNNIRRKNTIVKRLKEFLKIITNSDKFSTTIIPIDDGMAICYKK</sequence>
<dbReference type="EMBL" id="CP009761">
    <property type="protein sequence ID" value="AIZ36393.1"/>
    <property type="molecule type" value="Genomic_DNA"/>
</dbReference>
<comment type="similarity">
    <text evidence="4">Belongs to the class I-like SAM-binding methyltransferase superfamily. Cation-dependent O-methyltransferase family.</text>
</comment>
<dbReference type="InterPro" id="IPR029063">
    <property type="entry name" value="SAM-dependent_MTases_sf"/>
</dbReference>
<dbReference type="EMBL" id="JANDZV010000003">
    <property type="protein sequence ID" value="MCZ7407704.1"/>
    <property type="molecule type" value="Genomic_DNA"/>
</dbReference>
<dbReference type="GO" id="GO:0030488">
    <property type="term" value="P:tRNA methylation"/>
    <property type="evidence" value="ECO:0007669"/>
    <property type="project" value="UniProtKB-UniRule"/>
</dbReference>
<keyword evidence="4" id="KW-0460">Magnesium</keyword>
<dbReference type="HAMAP" id="MF_02217">
    <property type="entry name" value="TrmR_methyltr"/>
    <property type="match status" value="1"/>
</dbReference>
<evidence type="ECO:0000313" key="7">
    <source>
        <dbReference type="Proteomes" id="UP000031386"/>
    </source>
</evidence>
<dbReference type="InterPro" id="IPR002935">
    <property type="entry name" value="SAM_O-MeTrfase"/>
</dbReference>
<keyword evidence="1 4" id="KW-0489">Methyltransferase</keyword>
<dbReference type="RefSeq" id="WP_004833570.1">
    <property type="nucleotide sequence ID" value="NZ_CABKNC010000002.1"/>
</dbReference>
<evidence type="ECO:0000256" key="4">
    <source>
        <dbReference type="HAMAP-Rule" id="MF_02217"/>
    </source>
</evidence>